<evidence type="ECO:0000256" key="3">
    <source>
        <dbReference type="ARBA" id="ARBA00022989"/>
    </source>
</evidence>
<keyword evidence="4 5" id="KW-0472">Membrane</keyword>
<evidence type="ECO:0000256" key="2">
    <source>
        <dbReference type="ARBA" id="ARBA00022692"/>
    </source>
</evidence>
<dbReference type="PANTHER" id="PTHR48021">
    <property type="match status" value="1"/>
</dbReference>
<evidence type="ECO:0000256" key="1">
    <source>
        <dbReference type="ARBA" id="ARBA00004141"/>
    </source>
</evidence>
<accession>A0ABM3LHQ6</accession>
<protein>
    <submittedName>
        <fullName evidence="8">Facilitated trehalose transporter Tret1-like</fullName>
    </submittedName>
</protein>
<keyword evidence="2 5" id="KW-0812">Transmembrane</keyword>
<dbReference type="InterPro" id="IPR036259">
    <property type="entry name" value="MFS_trans_sf"/>
</dbReference>
<organism evidence="7 8">
    <name type="scientific">Bicyclus anynana</name>
    <name type="common">Squinting bush brown butterfly</name>
    <dbReference type="NCBI Taxonomy" id="110368"/>
    <lineage>
        <taxon>Eukaryota</taxon>
        <taxon>Metazoa</taxon>
        <taxon>Ecdysozoa</taxon>
        <taxon>Arthropoda</taxon>
        <taxon>Hexapoda</taxon>
        <taxon>Insecta</taxon>
        <taxon>Pterygota</taxon>
        <taxon>Neoptera</taxon>
        <taxon>Endopterygota</taxon>
        <taxon>Lepidoptera</taxon>
        <taxon>Glossata</taxon>
        <taxon>Ditrysia</taxon>
        <taxon>Papilionoidea</taxon>
        <taxon>Nymphalidae</taxon>
        <taxon>Satyrinae</taxon>
        <taxon>Satyrini</taxon>
        <taxon>Mycalesina</taxon>
        <taxon>Bicyclus</taxon>
    </lineage>
</organism>
<evidence type="ECO:0000313" key="7">
    <source>
        <dbReference type="Proteomes" id="UP001652582"/>
    </source>
</evidence>
<feature type="transmembrane region" description="Helical" evidence="5">
    <location>
        <begin position="86"/>
        <end position="107"/>
    </location>
</feature>
<dbReference type="PROSITE" id="PS50850">
    <property type="entry name" value="MFS"/>
    <property type="match status" value="1"/>
</dbReference>
<proteinExistence type="predicted"/>
<name>A0ABM3LHQ6_BICAN</name>
<dbReference type="Proteomes" id="UP001652582">
    <property type="component" value="Chromosome 7"/>
</dbReference>
<dbReference type="PROSITE" id="PS00216">
    <property type="entry name" value="SUGAR_TRANSPORT_1"/>
    <property type="match status" value="1"/>
</dbReference>
<sequence length="260" mass="28506">MVTIGFAYGFSAVVIPQLRAVDSKINVSISVESWIASTITLFAPIGCILGGYLIDKYGRRSMLICGHVPLIIGWAYTAVASTPGDIILGRGFVGFGIGLALSAPRVYMTEVCLPNMRGIVGSFPNLAMATGITIQAGLGSIIQWTSISSINAVYSLTLFIVNWRLPESPYFLLKRASVGEAEVCLRKFRAKDYNFQPEIEDLIDFKNDNEIRKLTFKQQMAALFSRSSCQPFLLMTTYTLFGELSGASVVSLWTVDMLQL</sequence>
<feature type="transmembrane region" description="Helical" evidence="5">
    <location>
        <begin position="36"/>
        <end position="54"/>
    </location>
</feature>
<dbReference type="Gene3D" id="1.20.1250.20">
    <property type="entry name" value="MFS general substrate transporter like domains"/>
    <property type="match status" value="1"/>
</dbReference>
<gene>
    <name evidence="8" type="primary">LOC112052307</name>
</gene>
<dbReference type="InterPro" id="IPR050549">
    <property type="entry name" value="MFS_Trehalose_Transporter"/>
</dbReference>
<evidence type="ECO:0000256" key="4">
    <source>
        <dbReference type="ARBA" id="ARBA00023136"/>
    </source>
</evidence>
<dbReference type="InterPro" id="IPR005828">
    <property type="entry name" value="MFS_sugar_transport-like"/>
</dbReference>
<evidence type="ECO:0000259" key="6">
    <source>
        <dbReference type="PROSITE" id="PS50850"/>
    </source>
</evidence>
<dbReference type="InterPro" id="IPR020846">
    <property type="entry name" value="MFS_dom"/>
</dbReference>
<dbReference type="RefSeq" id="XP_052738592.1">
    <property type="nucleotide sequence ID" value="XM_052882632.1"/>
</dbReference>
<dbReference type="SUPFAM" id="SSF103473">
    <property type="entry name" value="MFS general substrate transporter"/>
    <property type="match status" value="1"/>
</dbReference>
<comment type="subcellular location">
    <subcellularLocation>
        <location evidence="1">Membrane</location>
        <topology evidence="1">Multi-pass membrane protein</topology>
    </subcellularLocation>
</comment>
<dbReference type="PANTHER" id="PTHR48021:SF7">
    <property type="entry name" value="RH09188P"/>
    <property type="match status" value="1"/>
</dbReference>
<reference evidence="8" key="1">
    <citation type="submission" date="2025-08" db="UniProtKB">
        <authorList>
            <consortium name="RefSeq"/>
        </authorList>
    </citation>
    <scope>IDENTIFICATION</scope>
</reference>
<dbReference type="GeneID" id="112052307"/>
<keyword evidence="7" id="KW-1185">Reference proteome</keyword>
<keyword evidence="3 5" id="KW-1133">Transmembrane helix</keyword>
<evidence type="ECO:0000256" key="5">
    <source>
        <dbReference type="SAM" id="Phobius"/>
    </source>
</evidence>
<evidence type="ECO:0000313" key="8">
    <source>
        <dbReference type="RefSeq" id="XP_052738592.1"/>
    </source>
</evidence>
<feature type="transmembrane region" description="Helical" evidence="5">
    <location>
        <begin position="61"/>
        <end position="80"/>
    </location>
</feature>
<dbReference type="PROSITE" id="PS00217">
    <property type="entry name" value="SUGAR_TRANSPORT_2"/>
    <property type="match status" value="1"/>
</dbReference>
<dbReference type="InterPro" id="IPR005829">
    <property type="entry name" value="Sugar_transporter_CS"/>
</dbReference>
<dbReference type="Pfam" id="PF00083">
    <property type="entry name" value="Sugar_tr"/>
    <property type="match status" value="1"/>
</dbReference>
<feature type="domain" description="Major facilitator superfamily (MFS) profile" evidence="6">
    <location>
        <begin position="1"/>
        <end position="260"/>
    </location>
</feature>